<gene>
    <name evidence="2" type="ORF">CAEBREN_03843</name>
</gene>
<keyword evidence="3" id="KW-1185">Reference proteome</keyword>
<dbReference type="OrthoDB" id="5806018at2759"/>
<dbReference type="AlphaFoldDB" id="G0NQD1"/>
<keyword evidence="1" id="KW-0175">Coiled coil</keyword>
<evidence type="ECO:0000256" key="1">
    <source>
        <dbReference type="SAM" id="Coils"/>
    </source>
</evidence>
<feature type="coiled-coil region" evidence="1">
    <location>
        <begin position="118"/>
        <end position="212"/>
    </location>
</feature>
<sequence length="249" mass="29346">MDIREIRERLTVVNVTSMTSESVAEYEQDVDDCVRLLEHKLELEMEKKMDLSNRIGIVQSNVTELWDRVDKARRRESDISYRVTAWAQHLAELMNQVKQKRAQMGMTMDSSASLNAEIQESLELLAEKREMVQRMRAEIDFRRHLHKQQLKDLKADCDREEEKCSDWNLKISEIEKVVEVLKEQRKLLGERLEEEKRMELEQKKMLEELETMLKKAGVAARKKRQIRESNEENNVDFIASFSSLTEASS</sequence>
<reference evidence="3" key="1">
    <citation type="submission" date="2011-07" db="EMBL/GenBank/DDBJ databases">
        <authorList>
            <consortium name="Caenorhabditis brenneri Sequencing and Analysis Consortium"/>
            <person name="Wilson R.K."/>
        </authorList>
    </citation>
    <scope>NUCLEOTIDE SEQUENCE [LARGE SCALE GENOMIC DNA]</scope>
    <source>
        <strain evidence="3">PB2801</strain>
    </source>
</reference>
<dbReference type="Proteomes" id="UP000008068">
    <property type="component" value="Unassembled WGS sequence"/>
</dbReference>
<evidence type="ECO:0000313" key="2">
    <source>
        <dbReference type="EMBL" id="EGT35565.1"/>
    </source>
</evidence>
<accession>G0NQD1</accession>
<dbReference type="OMA" id="KRAQMGM"/>
<protein>
    <submittedName>
        <fullName evidence="2">Uncharacterized protein</fullName>
    </submittedName>
</protein>
<organism evidence="3">
    <name type="scientific">Caenorhabditis brenneri</name>
    <name type="common">Nematode worm</name>
    <dbReference type="NCBI Taxonomy" id="135651"/>
    <lineage>
        <taxon>Eukaryota</taxon>
        <taxon>Metazoa</taxon>
        <taxon>Ecdysozoa</taxon>
        <taxon>Nematoda</taxon>
        <taxon>Chromadorea</taxon>
        <taxon>Rhabditida</taxon>
        <taxon>Rhabditina</taxon>
        <taxon>Rhabditomorpha</taxon>
        <taxon>Rhabditoidea</taxon>
        <taxon>Rhabditidae</taxon>
        <taxon>Peloderinae</taxon>
        <taxon>Caenorhabditis</taxon>
    </lineage>
</organism>
<dbReference type="eggNOG" id="ENOG502TGM0">
    <property type="taxonomic scope" value="Eukaryota"/>
</dbReference>
<dbReference type="EMBL" id="GL379924">
    <property type="protein sequence ID" value="EGT35565.1"/>
    <property type="molecule type" value="Genomic_DNA"/>
</dbReference>
<dbReference type="InParanoid" id="G0NQD1"/>
<dbReference type="HOGENOM" id="CLU_1162041_0_0_1"/>
<proteinExistence type="predicted"/>
<evidence type="ECO:0000313" key="3">
    <source>
        <dbReference type="Proteomes" id="UP000008068"/>
    </source>
</evidence>
<name>G0NQD1_CAEBE</name>